<dbReference type="EMBL" id="LAZR01020767">
    <property type="protein sequence ID" value="KKL87689.1"/>
    <property type="molecule type" value="Genomic_DNA"/>
</dbReference>
<dbReference type="SUPFAM" id="SSF50494">
    <property type="entry name" value="Trypsin-like serine proteases"/>
    <property type="match status" value="1"/>
</dbReference>
<evidence type="ECO:0008006" key="2">
    <source>
        <dbReference type="Google" id="ProtNLM"/>
    </source>
</evidence>
<name>A0A0F9FMN9_9ZZZZ</name>
<dbReference type="InterPro" id="IPR009003">
    <property type="entry name" value="Peptidase_S1_PA"/>
</dbReference>
<dbReference type="AlphaFoldDB" id="A0A0F9FMN9"/>
<organism evidence="1">
    <name type="scientific">marine sediment metagenome</name>
    <dbReference type="NCBI Taxonomy" id="412755"/>
    <lineage>
        <taxon>unclassified sequences</taxon>
        <taxon>metagenomes</taxon>
        <taxon>ecological metagenomes</taxon>
    </lineage>
</organism>
<proteinExistence type="predicted"/>
<gene>
    <name evidence="1" type="ORF">LCGC14_1932230</name>
</gene>
<evidence type="ECO:0000313" key="1">
    <source>
        <dbReference type="EMBL" id="KKL87689.1"/>
    </source>
</evidence>
<reference evidence="1" key="1">
    <citation type="journal article" date="2015" name="Nature">
        <title>Complex archaea that bridge the gap between prokaryotes and eukaryotes.</title>
        <authorList>
            <person name="Spang A."/>
            <person name="Saw J.H."/>
            <person name="Jorgensen S.L."/>
            <person name="Zaremba-Niedzwiedzka K."/>
            <person name="Martijn J."/>
            <person name="Lind A.E."/>
            <person name="van Eijk R."/>
            <person name="Schleper C."/>
            <person name="Guy L."/>
            <person name="Ettema T.J."/>
        </authorList>
    </citation>
    <scope>NUCLEOTIDE SEQUENCE</scope>
</reference>
<feature type="non-terminal residue" evidence="1">
    <location>
        <position position="1"/>
    </location>
</feature>
<sequence>VLSSSAYAESSVGSILEGFFQTKKEPVFTASEELTKTLIDQSVTVLLLDKGSCSGTVIYEDERNHYVLTAKHCIAVTEEMYVEHEKVLYYILCGRRFGNISC</sequence>
<comment type="caution">
    <text evidence="1">The sequence shown here is derived from an EMBL/GenBank/DDBJ whole genome shotgun (WGS) entry which is preliminary data.</text>
</comment>
<protein>
    <recommendedName>
        <fullName evidence="2">Peptidase S1 domain-containing protein</fullName>
    </recommendedName>
</protein>
<accession>A0A0F9FMN9</accession>